<organism evidence="2 3">
    <name type="scientific">Portunus trituberculatus</name>
    <name type="common">Swimming crab</name>
    <name type="synonym">Neptunus trituberculatus</name>
    <dbReference type="NCBI Taxonomy" id="210409"/>
    <lineage>
        <taxon>Eukaryota</taxon>
        <taxon>Metazoa</taxon>
        <taxon>Ecdysozoa</taxon>
        <taxon>Arthropoda</taxon>
        <taxon>Crustacea</taxon>
        <taxon>Multicrustacea</taxon>
        <taxon>Malacostraca</taxon>
        <taxon>Eumalacostraca</taxon>
        <taxon>Eucarida</taxon>
        <taxon>Decapoda</taxon>
        <taxon>Pleocyemata</taxon>
        <taxon>Brachyura</taxon>
        <taxon>Eubrachyura</taxon>
        <taxon>Portunoidea</taxon>
        <taxon>Portunidae</taxon>
        <taxon>Portuninae</taxon>
        <taxon>Portunus</taxon>
    </lineage>
</organism>
<dbReference type="AlphaFoldDB" id="A0A5B7D1S1"/>
<feature type="compositionally biased region" description="Polar residues" evidence="1">
    <location>
        <begin position="26"/>
        <end position="56"/>
    </location>
</feature>
<dbReference type="Proteomes" id="UP000324222">
    <property type="component" value="Unassembled WGS sequence"/>
</dbReference>
<accession>A0A5B7D1S1</accession>
<feature type="region of interest" description="Disordered" evidence="1">
    <location>
        <begin position="1"/>
        <end position="73"/>
    </location>
</feature>
<proteinExistence type="predicted"/>
<sequence length="85" mass="8769">MEVSKVGGKPAEMVVASLGPRPRGMESSTHCTASGSHESTSVVSRHSTANARSVHTTFPAPSVQHLPSPVSCRGSCRALANQGNN</sequence>
<reference evidence="2 3" key="1">
    <citation type="submission" date="2019-05" db="EMBL/GenBank/DDBJ databases">
        <title>Another draft genome of Portunus trituberculatus and its Hox gene families provides insights of decapod evolution.</title>
        <authorList>
            <person name="Jeong J.-H."/>
            <person name="Song I."/>
            <person name="Kim S."/>
            <person name="Choi T."/>
            <person name="Kim D."/>
            <person name="Ryu S."/>
            <person name="Kim W."/>
        </authorList>
    </citation>
    <scope>NUCLEOTIDE SEQUENCE [LARGE SCALE GENOMIC DNA]</scope>
    <source>
        <tissue evidence="2">Muscle</tissue>
    </source>
</reference>
<comment type="caution">
    <text evidence="2">The sequence shown here is derived from an EMBL/GenBank/DDBJ whole genome shotgun (WGS) entry which is preliminary data.</text>
</comment>
<keyword evidence="3" id="KW-1185">Reference proteome</keyword>
<evidence type="ECO:0000313" key="2">
    <source>
        <dbReference type="EMBL" id="MPC15629.1"/>
    </source>
</evidence>
<evidence type="ECO:0000256" key="1">
    <source>
        <dbReference type="SAM" id="MobiDB-lite"/>
    </source>
</evidence>
<dbReference type="EMBL" id="VSRR010000443">
    <property type="protein sequence ID" value="MPC15629.1"/>
    <property type="molecule type" value="Genomic_DNA"/>
</dbReference>
<name>A0A5B7D1S1_PORTR</name>
<protein>
    <submittedName>
        <fullName evidence="2">Uncharacterized protein</fullName>
    </submittedName>
</protein>
<gene>
    <name evidence="2" type="ORF">E2C01_008428</name>
</gene>
<evidence type="ECO:0000313" key="3">
    <source>
        <dbReference type="Proteomes" id="UP000324222"/>
    </source>
</evidence>